<feature type="domain" description="DinB-like" evidence="1">
    <location>
        <begin position="37"/>
        <end position="155"/>
    </location>
</feature>
<evidence type="ECO:0000313" key="2">
    <source>
        <dbReference type="EMBL" id="SDE66392.1"/>
    </source>
</evidence>
<evidence type="ECO:0000259" key="1">
    <source>
        <dbReference type="Pfam" id="PF12867"/>
    </source>
</evidence>
<dbReference type="Gene3D" id="1.20.120.450">
    <property type="entry name" value="dinb family like domain"/>
    <property type="match status" value="1"/>
</dbReference>
<evidence type="ECO:0000313" key="3">
    <source>
        <dbReference type="Proteomes" id="UP000199446"/>
    </source>
</evidence>
<gene>
    <name evidence="2" type="ORF">SAMN04488243_10658</name>
</gene>
<dbReference type="AlphaFoldDB" id="A0A1G7ERW2"/>
<organism evidence="2 3">
    <name type="scientific">Thermus arciformis</name>
    <dbReference type="NCBI Taxonomy" id="482827"/>
    <lineage>
        <taxon>Bacteria</taxon>
        <taxon>Thermotogati</taxon>
        <taxon>Deinococcota</taxon>
        <taxon>Deinococci</taxon>
        <taxon>Thermales</taxon>
        <taxon>Thermaceae</taxon>
        <taxon>Thermus</taxon>
    </lineage>
</organism>
<sequence length="171" mass="18789">MPAPFLEPLVPGVPPAVSAWVRGLEEVALHLKRWAFDLPEEGFWWRPKEGVNPIGGLVRHITGSSLRLAHYALGLDLPEWARRGREWELLGEPEPKEAVVARFREAWEGLLSAFLGVGEEDLGKPVPVGGQGVEAPRAHVLHHLVEHAQHHAGQVIYARKLLGSFAPPGEG</sequence>
<keyword evidence="3" id="KW-1185">Reference proteome</keyword>
<dbReference type="OrthoDB" id="31824at2"/>
<dbReference type="InterPro" id="IPR034660">
    <property type="entry name" value="DinB/YfiT-like"/>
</dbReference>
<reference evidence="3" key="1">
    <citation type="submission" date="2016-10" db="EMBL/GenBank/DDBJ databases">
        <authorList>
            <person name="Varghese N."/>
            <person name="Submissions S."/>
        </authorList>
    </citation>
    <scope>NUCLEOTIDE SEQUENCE [LARGE SCALE GENOMIC DNA]</scope>
    <source>
        <strain evidence="3">CGMCC 1.6992</strain>
    </source>
</reference>
<protein>
    <submittedName>
        <fullName evidence="2">Uncharacterized damage-inducible protein DinB (Forms a four-helix bundle)</fullName>
    </submittedName>
</protein>
<dbReference type="STRING" id="482827.SAMN04488243_10658"/>
<dbReference type="RefSeq" id="WP_093005984.1">
    <property type="nucleotide sequence ID" value="NZ_FNBC01000006.1"/>
</dbReference>
<dbReference type="SUPFAM" id="SSF109854">
    <property type="entry name" value="DinB/YfiT-like putative metalloenzymes"/>
    <property type="match status" value="1"/>
</dbReference>
<accession>A0A1G7ERW2</accession>
<dbReference type="InterPro" id="IPR024775">
    <property type="entry name" value="DinB-like"/>
</dbReference>
<dbReference type="EMBL" id="FNBC01000006">
    <property type="protein sequence ID" value="SDE66392.1"/>
    <property type="molecule type" value="Genomic_DNA"/>
</dbReference>
<proteinExistence type="predicted"/>
<name>A0A1G7ERW2_9DEIN</name>
<dbReference type="Pfam" id="PF12867">
    <property type="entry name" value="DinB_2"/>
    <property type="match status" value="1"/>
</dbReference>
<dbReference type="Proteomes" id="UP000199446">
    <property type="component" value="Unassembled WGS sequence"/>
</dbReference>